<accession>A0A139X2P2</accession>
<dbReference type="GO" id="GO:0046872">
    <property type="term" value="F:metal ion binding"/>
    <property type="evidence" value="ECO:0007669"/>
    <property type="project" value="UniProtKB-KW"/>
</dbReference>
<dbReference type="OrthoDB" id="9797047at2"/>
<dbReference type="PANTHER" id="PTHR35848">
    <property type="entry name" value="OXALATE-BINDING PROTEIN"/>
    <property type="match status" value="1"/>
</dbReference>
<dbReference type="InterPro" id="IPR051610">
    <property type="entry name" value="GPI/OXD"/>
</dbReference>
<dbReference type="SUPFAM" id="SSF51182">
    <property type="entry name" value="RmlC-like cupins"/>
    <property type="match status" value="1"/>
</dbReference>
<dbReference type="EMBL" id="ANNX02000036">
    <property type="protein sequence ID" value="KYC38977.1"/>
    <property type="molecule type" value="Genomic_DNA"/>
</dbReference>
<protein>
    <submittedName>
        <fullName evidence="3">Cupin</fullName>
    </submittedName>
</protein>
<reference evidence="3 4" key="1">
    <citation type="journal article" date="2013" name="Genome Biol. Evol.">
        <title>Genomes of Stigonematalean cyanobacteria (subsection V) and the evolution of oxygenic photosynthesis from prokaryotes to plastids.</title>
        <authorList>
            <person name="Dagan T."/>
            <person name="Roettger M."/>
            <person name="Stucken K."/>
            <person name="Landan G."/>
            <person name="Koch R."/>
            <person name="Major P."/>
            <person name="Gould S.B."/>
            <person name="Goremykin V.V."/>
            <person name="Rippka R."/>
            <person name="Tandeau de Marsac N."/>
            <person name="Gugger M."/>
            <person name="Lockhart P.J."/>
            <person name="Allen J.F."/>
            <person name="Brune I."/>
            <person name="Maus I."/>
            <person name="Puhler A."/>
            <person name="Martin W.F."/>
        </authorList>
    </citation>
    <scope>NUCLEOTIDE SEQUENCE [LARGE SCALE GENOMIC DNA]</scope>
    <source>
        <strain evidence="3 4">PCC 7110</strain>
    </source>
</reference>
<dbReference type="InterPro" id="IPR011051">
    <property type="entry name" value="RmlC_Cupin_sf"/>
</dbReference>
<dbReference type="RefSeq" id="WP_017743635.1">
    <property type="nucleotide sequence ID" value="NZ_KQ976354.1"/>
</dbReference>
<evidence type="ECO:0000313" key="3">
    <source>
        <dbReference type="EMBL" id="KYC38977.1"/>
    </source>
</evidence>
<dbReference type="InterPro" id="IPR014710">
    <property type="entry name" value="RmlC-like_jellyroll"/>
</dbReference>
<gene>
    <name evidence="3" type="ORF">WA1_33830</name>
</gene>
<keyword evidence="1" id="KW-0479">Metal-binding</keyword>
<name>A0A139X2P2_9CYAN</name>
<dbReference type="Gene3D" id="2.60.120.10">
    <property type="entry name" value="Jelly Rolls"/>
    <property type="match status" value="1"/>
</dbReference>
<dbReference type="AlphaFoldDB" id="A0A139X2P2"/>
<dbReference type="STRING" id="128403.WA1_33830"/>
<proteinExistence type="predicted"/>
<evidence type="ECO:0000256" key="1">
    <source>
        <dbReference type="ARBA" id="ARBA00022723"/>
    </source>
</evidence>
<feature type="domain" description="Cupin type-2" evidence="2">
    <location>
        <begin position="64"/>
        <end position="130"/>
    </location>
</feature>
<dbReference type="InterPro" id="IPR013096">
    <property type="entry name" value="Cupin_2"/>
</dbReference>
<dbReference type="Pfam" id="PF07883">
    <property type="entry name" value="Cupin_2"/>
    <property type="match status" value="1"/>
</dbReference>
<sequence length="157" mass="17673">MHTEFTEITNETDLIPLQADTSLLEAPHKFTNGDLKTLEEIVEFNPRFFVRRRIFKTDSMHFNIYCIEPGQSNPLHKHSGSDEICYFVQGTGDVIVGDEIAAVEPGACVHIPKDVGHEIINTGTERMIVVLAQSPLPCAHEKVPNPPSQFRRVKLDH</sequence>
<dbReference type="Proteomes" id="UP000076925">
    <property type="component" value="Unassembled WGS sequence"/>
</dbReference>
<evidence type="ECO:0000313" key="4">
    <source>
        <dbReference type="Proteomes" id="UP000076925"/>
    </source>
</evidence>
<evidence type="ECO:0000259" key="2">
    <source>
        <dbReference type="Pfam" id="PF07883"/>
    </source>
</evidence>
<keyword evidence="4" id="KW-1185">Reference proteome</keyword>
<dbReference type="PANTHER" id="PTHR35848:SF6">
    <property type="entry name" value="CUPIN TYPE-2 DOMAIN-CONTAINING PROTEIN"/>
    <property type="match status" value="1"/>
</dbReference>
<organism evidence="3 4">
    <name type="scientific">Scytonema hofmannii PCC 7110</name>
    <dbReference type="NCBI Taxonomy" id="128403"/>
    <lineage>
        <taxon>Bacteria</taxon>
        <taxon>Bacillati</taxon>
        <taxon>Cyanobacteriota</taxon>
        <taxon>Cyanophyceae</taxon>
        <taxon>Nostocales</taxon>
        <taxon>Scytonemataceae</taxon>
        <taxon>Scytonema</taxon>
    </lineage>
</organism>
<comment type="caution">
    <text evidence="3">The sequence shown here is derived from an EMBL/GenBank/DDBJ whole genome shotgun (WGS) entry which is preliminary data.</text>
</comment>